<protein>
    <submittedName>
        <fullName evidence="3">Inosine-uridine nucleoside N-ribohydrolase</fullName>
    </submittedName>
</protein>
<dbReference type="Proteomes" id="UP000190774">
    <property type="component" value="Unassembled WGS sequence"/>
</dbReference>
<dbReference type="Gene3D" id="3.90.245.10">
    <property type="entry name" value="Ribonucleoside hydrolase-like"/>
    <property type="match status" value="1"/>
</dbReference>
<dbReference type="PANTHER" id="PTHR43264:SF1">
    <property type="entry name" value="INOSINE_URIDINE-PREFERRING NUCLEOSIDE HYDROLASE DOMAIN-CONTAINING PROTEIN"/>
    <property type="match status" value="1"/>
</dbReference>
<keyword evidence="1" id="KW-0732">Signal</keyword>
<dbReference type="InterPro" id="IPR036452">
    <property type="entry name" value="Ribo_hydro-like"/>
</dbReference>
<feature type="signal peptide" evidence="1">
    <location>
        <begin position="1"/>
        <end position="20"/>
    </location>
</feature>
<evidence type="ECO:0000313" key="3">
    <source>
        <dbReference type="EMBL" id="SKA75771.1"/>
    </source>
</evidence>
<dbReference type="GO" id="GO:0016799">
    <property type="term" value="F:hydrolase activity, hydrolyzing N-glycosyl compounds"/>
    <property type="evidence" value="ECO:0007669"/>
    <property type="project" value="InterPro"/>
</dbReference>
<dbReference type="EMBL" id="FUYE01000001">
    <property type="protein sequence ID" value="SKA75771.1"/>
    <property type="molecule type" value="Genomic_DNA"/>
</dbReference>
<keyword evidence="4" id="KW-1185">Reference proteome</keyword>
<dbReference type="CDD" id="cd02652">
    <property type="entry name" value="nuc_hydro_2"/>
    <property type="match status" value="1"/>
</dbReference>
<dbReference type="AlphaFoldDB" id="A0A1T4WGJ6"/>
<reference evidence="4" key="1">
    <citation type="submission" date="2017-02" db="EMBL/GenBank/DDBJ databases">
        <authorList>
            <person name="Varghese N."/>
            <person name="Submissions S."/>
        </authorList>
    </citation>
    <scope>NUCLEOTIDE SEQUENCE [LARGE SCALE GENOMIC DNA]</scope>
    <source>
        <strain evidence="4">ATCC 700200</strain>
    </source>
</reference>
<evidence type="ECO:0000313" key="4">
    <source>
        <dbReference type="Proteomes" id="UP000190774"/>
    </source>
</evidence>
<dbReference type="Pfam" id="PF01156">
    <property type="entry name" value="IU_nuc_hydro"/>
    <property type="match status" value="1"/>
</dbReference>
<keyword evidence="3" id="KW-0378">Hydrolase</keyword>
<dbReference type="OrthoDB" id="128573at2"/>
<accession>A0A1T4WGJ6</accession>
<sequence length="339" mass="36534">MIVMPKPNLLCILTSFCVSASLATAEPVKVIFDTDMANDCDDVGALAVLHALADRGEAEILAEVTNRKCPGNASAAACAAINTYYGRGNIPIGTDKDGAKISGGRASSYTPALRDEFPHQAKPDDEMPDALAIYRRTLAAQPDGSVVICSVGALSNLEDLWHSKADEFSPLSGTELVMKKVKLTVIMGGGFPRTANPETNIKLDPPAAVSVVNEWRGPLLWQGYEIGAALITGSELQATPSNNPVRRAFELRMHHGKPALEHGKPSHDQATVLLAVRGPQPELWDVVDKGRVIVDSDGHTEWSRDWPRPHRYVKIKNGPSALQKIIGELMAAPPSKRTR</sequence>
<proteinExistence type="predicted"/>
<feature type="chain" id="PRO_5010573521" evidence="1">
    <location>
        <begin position="21"/>
        <end position="339"/>
    </location>
</feature>
<dbReference type="SUPFAM" id="SSF53590">
    <property type="entry name" value="Nucleoside hydrolase"/>
    <property type="match status" value="1"/>
</dbReference>
<feature type="domain" description="Inosine/uridine-preferring nucleoside hydrolase" evidence="2">
    <location>
        <begin position="30"/>
        <end position="299"/>
    </location>
</feature>
<gene>
    <name evidence="3" type="ORF">SAMN02745166_00066</name>
</gene>
<evidence type="ECO:0000259" key="2">
    <source>
        <dbReference type="Pfam" id="PF01156"/>
    </source>
</evidence>
<dbReference type="InterPro" id="IPR001910">
    <property type="entry name" value="Inosine/uridine_hydrolase_dom"/>
</dbReference>
<organism evidence="3 4">
    <name type="scientific">Prosthecobacter debontii</name>
    <dbReference type="NCBI Taxonomy" id="48467"/>
    <lineage>
        <taxon>Bacteria</taxon>
        <taxon>Pseudomonadati</taxon>
        <taxon>Verrucomicrobiota</taxon>
        <taxon>Verrucomicrobiia</taxon>
        <taxon>Verrucomicrobiales</taxon>
        <taxon>Verrucomicrobiaceae</taxon>
        <taxon>Prosthecobacter</taxon>
    </lineage>
</organism>
<dbReference type="STRING" id="48467.SAMN02745166_00066"/>
<evidence type="ECO:0000256" key="1">
    <source>
        <dbReference type="SAM" id="SignalP"/>
    </source>
</evidence>
<dbReference type="PANTHER" id="PTHR43264">
    <property type="match status" value="1"/>
</dbReference>
<name>A0A1T4WGJ6_9BACT</name>